<keyword evidence="4" id="KW-1185">Reference proteome</keyword>
<evidence type="ECO:0000256" key="1">
    <source>
        <dbReference type="SAM" id="MobiDB-lite"/>
    </source>
</evidence>
<protein>
    <recommendedName>
        <fullName evidence="5">Secreted protein</fullName>
    </recommendedName>
</protein>
<dbReference type="Proteomes" id="UP000077069">
    <property type="component" value="Unassembled WGS sequence"/>
</dbReference>
<evidence type="ECO:0000313" key="4">
    <source>
        <dbReference type="Proteomes" id="UP000077069"/>
    </source>
</evidence>
<dbReference type="EMBL" id="KV441548">
    <property type="protein sequence ID" value="OAG12239.1"/>
    <property type="molecule type" value="Genomic_DNA"/>
</dbReference>
<evidence type="ECO:0000256" key="2">
    <source>
        <dbReference type="SAM" id="SignalP"/>
    </source>
</evidence>
<dbReference type="GeneID" id="28760762"/>
<accession>A0A177CZY0</accession>
<dbReference type="InParanoid" id="A0A177CZY0"/>
<feature type="compositionally biased region" description="Basic and acidic residues" evidence="1">
    <location>
        <begin position="34"/>
        <end position="48"/>
    </location>
</feature>
<evidence type="ECO:0000313" key="3">
    <source>
        <dbReference type="EMBL" id="OAG12239.1"/>
    </source>
</evidence>
<feature type="chain" id="PRO_5008058810" description="Secreted protein" evidence="2">
    <location>
        <begin position="22"/>
        <end position="86"/>
    </location>
</feature>
<organism evidence="3 4">
    <name type="scientific">Paraphaeosphaeria sporulosa</name>
    <dbReference type="NCBI Taxonomy" id="1460663"/>
    <lineage>
        <taxon>Eukaryota</taxon>
        <taxon>Fungi</taxon>
        <taxon>Dikarya</taxon>
        <taxon>Ascomycota</taxon>
        <taxon>Pezizomycotina</taxon>
        <taxon>Dothideomycetes</taxon>
        <taxon>Pleosporomycetidae</taxon>
        <taxon>Pleosporales</taxon>
        <taxon>Massarineae</taxon>
        <taxon>Didymosphaeriaceae</taxon>
        <taxon>Paraphaeosphaeria</taxon>
    </lineage>
</organism>
<sequence length="86" mass="9589">MSRPTLCTALSGLTLLDWRLCCPPRESSEPSGSRGKDTKTSTDKDAVRHAAPRPCIVPEQYRDRSLGDMRQSMTRKEAARVNEIAQ</sequence>
<proteinExistence type="predicted"/>
<feature type="signal peptide" evidence="2">
    <location>
        <begin position="1"/>
        <end position="21"/>
    </location>
</feature>
<name>A0A177CZY0_9PLEO</name>
<feature type="region of interest" description="Disordered" evidence="1">
    <location>
        <begin position="24"/>
        <end position="86"/>
    </location>
</feature>
<evidence type="ECO:0008006" key="5">
    <source>
        <dbReference type="Google" id="ProtNLM"/>
    </source>
</evidence>
<keyword evidence="2" id="KW-0732">Signal</keyword>
<gene>
    <name evidence="3" type="ORF">CC84DRAFT_1159580</name>
</gene>
<dbReference type="AlphaFoldDB" id="A0A177CZY0"/>
<dbReference type="RefSeq" id="XP_018042604.1">
    <property type="nucleotide sequence ID" value="XM_018177276.1"/>
</dbReference>
<reference evidence="3 4" key="1">
    <citation type="submission" date="2016-05" db="EMBL/GenBank/DDBJ databases">
        <title>Comparative analysis of secretome profiles of manganese(II)-oxidizing ascomycete fungi.</title>
        <authorList>
            <consortium name="DOE Joint Genome Institute"/>
            <person name="Zeiner C.A."/>
            <person name="Purvine S.O."/>
            <person name="Zink E.M."/>
            <person name="Wu S."/>
            <person name="Pasa-Tolic L."/>
            <person name="Chaput D.L."/>
            <person name="Haridas S."/>
            <person name="Grigoriev I.V."/>
            <person name="Santelli C.M."/>
            <person name="Hansel C.M."/>
        </authorList>
    </citation>
    <scope>NUCLEOTIDE SEQUENCE [LARGE SCALE GENOMIC DNA]</scope>
    <source>
        <strain evidence="3 4">AP3s5-JAC2a</strain>
    </source>
</reference>
<feature type="compositionally biased region" description="Low complexity" evidence="1">
    <location>
        <begin position="24"/>
        <end position="33"/>
    </location>
</feature>